<dbReference type="STRING" id="1802385.A2856_01725"/>
<dbReference type="EMBL" id="MGDT01000007">
    <property type="protein sequence ID" value="OGL66393.1"/>
    <property type="molecule type" value="Genomic_DNA"/>
</dbReference>
<dbReference type="AlphaFoldDB" id="A0A1F7TK50"/>
<comment type="caution">
    <text evidence="2">The sequence shown here is derived from an EMBL/GenBank/DDBJ whole genome shotgun (WGS) entry which is preliminary data.</text>
</comment>
<evidence type="ECO:0000313" key="3">
    <source>
        <dbReference type="Proteomes" id="UP000177885"/>
    </source>
</evidence>
<evidence type="ECO:0000256" key="1">
    <source>
        <dbReference type="SAM" id="Phobius"/>
    </source>
</evidence>
<sequence length="136" mass="15129">MTHVFFSFRSLLWWLGLFPTLYIASVMLYVTTVATGNPSYLYLAQLAGPGLFLLFGWLYFRKLEIQTFEFHFATGLMWVVLTLAGYALLMRPIYGVSWLSVFGVGTLVGQAANLAAVLIAGHIAKKHPNRSLPGNP</sequence>
<reference evidence="2 3" key="1">
    <citation type="journal article" date="2016" name="Nat. Commun.">
        <title>Thousands of microbial genomes shed light on interconnected biogeochemical processes in an aquifer system.</title>
        <authorList>
            <person name="Anantharaman K."/>
            <person name="Brown C.T."/>
            <person name="Hug L.A."/>
            <person name="Sharon I."/>
            <person name="Castelle C.J."/>
            <person name="Probst A.J."/>
            <person name="Thomas B.C."/>
            <person name="Singh A."/>
            <person name="Wilkins M.J."/>
            <person name="Karaoz U."/>
            <person name="Brodie E.L."/>
            <person name="Williams K.H."/>
            <person name="Hubbard S.S."/>
            <person name="Banfield J.F."/>
        </authorList>
    </citation>
    <scope>NUCLEOTIDE SEQUENCE [LARGE SCALE GENOMIC DNA]</scope>
</reference>
<keyword evidence="1" id="KW-1133">Transmembrane helix</keyword>
<evidence type="ECO:0000313" key="2">
    <source>
        <dbReference type="EMBL" id="OGL66393.1"/>
    </source>
</evidence>
<feature type="transmembrane region" description="Helical" evidence="1">
    <location>
        <begin position="12"/>
        <end position="34"/>
    </location>
</feature>
<accession>A0A1F7TK50</accession>
<feature type="transmembrane region" description="Helical" evidence="1">
    <location>
        <begin position="72"/>
        <end position="90"/>
    </location>
</feature>
<keyword evidence="1" id="KW-0472">Membrane</keyword>
<dbReference type="Proteomes" id="UP000177885">
    <property type="component" value="Unassembled WGS sequence"/>
</dbReference>
<feature type="transmembrane region" description="Helical" evidence="1">
    <location>
        <begin position="40"/>
        <end position="60"/>
    </location>
</feature>
<protein>
    <submittedName>
        <fullName evidence="2">Uncharacterized protein</fullName>
    </submittedName>
</protein>
<organism evidence="2 3">
    <name type="scientific">Candidatus Uhrbacteria bacterium RIFCSPHIGHO2_01_FULL_63_20</name>
    <dbReference type="NCBI Taxonomy" id="1802385"/>
    <lineage>
        <taxon>Bacteria</taxon>
        <taxon>Candidatus Uhriibacteriota</taxon>
    </lineage>
</organism>
<feature type="transmembrane region" description="Helical" evidence="1">
    <location>
        <begin position="96"/>
        <end position="120"/>
    </location>
</feature>
<keyword evidence="1" id="KW-0812">Transmembrane</keyword>
<name>A0A1F7TK50_9BACT</name>
<proteinExistence type="predicted"/>
<gene>
    <name evidence="2" type="ORF">A2856_01725</name>
</gene>